<dbReference type="InterPro" id="IPR008920">
    <property type="entry name" value="TF_FadR/GntR_C"/>
</dbReference>
<organism evidence="5 6">
    <name type="scientific">Amycolatopsis melonis</name>
    <dbReference type="NCBI Taxonomy" id="3156488"/>
    <lineage>
        <taxon>Bacteria</taxon>
        <taxon>Bacillati</taxon>
        <taxon>Actinomycetota</taxon>
        <taxon>Actinomycetes</taxon>
        <taxon>Pseudonocardiales</taxon>
        <taxon>Pseudonocardiaceae</taxon>
        <taxon>Amycolatopsis</taxon>
    </lineage>
</organism>
<name>A0ABV0LTP2_9PSEU</name>
<evidence type="ECO:0000313" key="6">
    <source>
        <dbReference type="Proteomes" id="UP001440984"/>
    </source>
</evidence>
<dbReference type="SUPFAM" id="SSF46785">
    <property type="entry name" value="Winged helix' DNA-binding domain"/>
    <property type="match status" value="1"/>
</dbReference>
<dbReference type="InterPro" id="IPR036390">
    <property type="entry name" value="WH_DNA-bd_sf"/>
</dbReference>
<dbReference type="Pfam" id="PF07729">
    <property type="entry name" value="FCD"/>
    <property type="match status" value="1"/>
</dbReference>
<dbReference type="SMART" id="SM00895">
    <property type="entry name" value="FCD"/>
    <property type="match status" value="1"/>
</dbReference>
<dbReference type="CDD" id="cd07377">
    <property type="entry name" value="WHTH_GntR"/>
    <property type="match status" value="1"/>
</dbReference>
<evidence type="ECO:0000256" key="3">
    <source>
        <dbReference type="ARBA" id="ARBA00023163"/>
    </source>
</evidence>
<gene>
    <name evidence="5" type="ORF">ABJI51_41880</name>
</gene>
<keyword evidence="1" id="KW-0805">Transcription regulation</keyword>
<accession>A0ABV0LTP2</accession>
<comment type="caution">
    <text evidence="5">The sequence shown here is derived from an EMBL/GenBank/DDBJ whole genome shotgun (WGS) entry which is preliminary data.</text>
</comment>
<proteinExistence type="predicted"/>
<dbReference type="SUPFAM" id="SSF48008">
    <property type="entry name" value="GntR ligand-binding domain-like"/>
    <property type="match status" value="1"/>
</dbReference>
<keyword evidence="3" id="KW-0804">Transcription</keyword>
<dbReference type="Gene3D" id="1.10.10.10">
    <property type="entry name" value="Winged helix-like DNA-binding domain superfamily/Winged helix DNA-binding domain"/>
    <property type="match status" value="1"/>
</dbReference>
<keyword evidence="6" id="KW-1185">Reference proteome</keyword>
<keyword evidence="2" id="KW-0238">DNA-binding</keyword>
<dbReference type="Pfam" id="PF00392">
    <property type="entry name" value="GntR"/>
    <property type="match status" value="1"/>
</dbReference>
<dbReference type="Gene3D" id="1.20.120.530">
    <property type="entry name" value="GntR ligand-binding domain-like"/>
    <property type="match status" value="1"/>
</dbReference>
<dbReference type="Proteomes" id="UP001440984">
    <property type="component" value="Unassembled WGS sequence"/>
</dbReference>
<dbReference type="SMART" id="SM00345">
    <property type="entry name" value="HTH_GNTR"/>
    <property type="match status" value="1"/>
</dbReference>
<dbReference type="EMBL" id="JBDZYD010000022">
    <property type="protein sequence ID" value="MEQ0565669.1"/>
    <property type="molecule type" value="Genomic_DNA"/>
</dbReference>
<evidence type="ECO:0000313" key="5">
    <source>
        <dbReference type="EMBL" id="MEQ0565669.1"/>
    </source>
</evidence>
<evidence type="ECO:0000259" key="4">
    <source>
        <dbReference type="PROSITE" id="PS50949"/>
    </source>
</evidence>
<dbReference type="RefSeq" id="WP_348956767.1">
    <property type="nucleotide sequence ID" value="NZ_JBDZYD010000022.1"/>
</dbReference>
<sequence length="234" mass="25516">MNAPEFDAVFRPVRTGRAVQETLDRLLQLVRLGVVGAGTRLPPERELSQRLSVSRVTLREALRELAAAGYVESRRGRYGGTFVVRDLPSPRRAERLGAAELDDLLRLRRAVEPGAAELAAARRLSSAARQHLTGAFAEAADAEPADYRRRDSRLHLAIAEVTTSGSLTGVVADVRMRITALLDDIPLTRCNRERSDVQHARILEAILAGDPAAARAAMAEHVESTAVLLRAFVT</sequence>
<reference evidence="5 6" key="1">
    <citation type="submission" date="2024-05" db="EMBL/GenBank/DDBJ databases">
        <authorList>
            <person name="Zhao H."/>
            <person name="Xu Y."/>
            <person name="Lin S."/>
            <person name="Spain J.C."/>
            <person name="Zhou N.-Y."/>
        </authorList>
    </citation>
    <scope>NUCLEOTIDE SEQUENCE [LARGE SCALE GENOMIC DNA]</scope>
    <source>
        <strain evidence="5 6">NEAU-NG30</strain>
    </source>
</reference>
<dbReference type="InterPro" id="IPR036388">
    <property type="entry name" value="WH-like_DNA-bd_sf"/>
</dbReference>
<feature type="domain" description="HTH gntR-type" evidence="4">
    <location>
        <begin position="16"/>
        <end position="86"/>
    </location>
</feature>
<dbReference type="PRINTS" id="PR00035">
    <property type="entry name" value="HTHGNTR"/>
</dbReference>
<protein>
    <submittedName>
        <fullName evidence="5">FCD domain-containing protein</fullName>
    </submittedName>
</protein>
<evidence type="ECO:0000256" key="2">
    <source>
        <dbReference type="ARBA" id="ARBA00023125"/>
    </source>
</evidence>
<dbReference type="InterPro" id="IPR000524">
    <property type="entry name" value="Tscrpt_reg_HTH_GntR"/>
</dbReference>
<dbReference type="PANTHER" id="PTHR43537:SF24">
    <property type="entry name" value="GLUCONATE OPERON TRANSCRIPTIONAL REPRESSOR"/>
    <property type="match status" value="1"/>
</dbReference>
<evidence type="ECO:0000256" key="1">
    <source>
        <dbReference type="ARBA" id="ARBA00023015"/>
    </source>
</evidence>
<dbReference type="InterPro" id="IPR011711">
    <property type="entry name" value="GntR_C"/>
</dbReference>
<dbReference type="PANTHER" id="PTHR43537">
    <property type="entry name" value="TRANSCRIPTIONAL REGULATOR, GNTR FAMILY"/>
    <property type="match status" value="1"/>
</dbReference>
<dbReference type="PROSITE" id="PS50949">
    <property type="entry name" value="HTH_GNTR"/>
    <property type="match status" value="1"/>
</dbReference>